<dbReference type="InterPro" id="IPR032675">
    <property type="entry name" value="LRR_dom_sf"/>
</dbReference>
<dbReference type="EMBL" id="OX459118">
    <property type="protein sequence ID" value="CAI9090429.1"/>
    <property type="molecule type" value="Genomic_DNA"/>
</dbReference>
<organism evidence="2 3">
    <name type="scientific">Oldenlandia corymbosa var. corymbosa</name>
    <dbReference type="NCBI Taxonomy" id="529605"/>
    <lineage>
        <taxon>Eukaryota</taxon>
        <taxon>Viridiplantae</taxon>
        <taxon>Streptophyta</taxon>
        <taxon>Embryophyta</taxon>
        <taxon>Tracheophyta</taxon>
        <taxon>Spermatophyta</taxon>
        <taxon>Magnoliopsida</taxon>
        <taxon>eudicotyledons</taxon>
        <taxon>Gunneridae</taxon>
        <taxon>Pentapetalae</taxon>
        <taxon>asterids</taxon>
        <taxon>lamiids</taxon>
        <taxon>Gentianales</taxon>
        <taxon>Rubiaceae</taxon>
        <taxon>Rubioideae</taxon>
        <taxon>Spermacoceae</taxon>
        <taxon>Hedyotis-Oldenlandia complex</taxon>
        <taxon>Oldenlandia</taxon>
    </lineage>
</organism>
<accession>A0AAV1C6Z9</accession>
<dbReference type="InterPro" id="IPR050232">
    <property type="entry name" value="FBL13/AtMIF1-like"/>
</dbReference>
<dbReference type="Pfam" id="PF24758">
    <property type="entry name" value="LRR_At5g56370"/>
    <property type="match status" value="1"/>
</dbReference>
<dbReference type="PANTHER" id="PTHR31900:SF34">
    <property type="entry name" value="EMB|CAB62440.1-RELATED"/>
    <property type="match status" value="1"/>
</dbReference>
<dbReference type="AlphaFoldDB" id="A0AAV1C6Z9"/>
<dbReference type="PANTHER" id="PTHR31900">
    <property type="entry name" value="F-BOX/RNI SUPERFAMILY PROTEIN-RELATED"/>
    <property type="match status" value="1"/>
</dbReference>
<dbReference type="SUPFAM" id="SSF52047">
    <property type="entry name" value="RNI-like"/>
    <property type="match status" value="1"/>
</dbReference>
<dbReference type="InterPro" id="IPR001810">
    <property type="entry name" value="F-box_dom"/>
</dbReference>
<dbReference type="SMART" id="SM00579">
    <property type="entry name" value="FBD"/>
    <property type="match status" value="1"/>
</dbReference>
<sequence>MESSIALRASSDNPPCFDVRDASPVDRISNLPEPIICHILSLMPTYSAVATSTLSKSWRYLWTKANAVQFDAWSCSFDDDIYFEDVVNKVLTQLKSKQLDLFHLFWYNDDIDPATTSKWISEAIARNVKVLYINDEFPTDEPIQLPRSLFTCKTLESLSLGGDFLFEVPGTVHLPKLGVLELNYVFYESDKAFHEFISSCPMLYSLSICRRKINDGLIVCAISSCSLRVLELDFHDDDDPLCQQHLKIEAPALERLIMRDEFSVMFSLEGLSSLREAKLDLYDWDCDSDACNLVVKQVQAMNCAKLLTLTGRTLFALTHATTRLSAKFERLTRLYLDCEGYNGCKWSFPNDLLDCSMKLEFLHITKWCYRINGAQDEICWRKPSKVPECLSNSLAQVSFSGFEGLSDELKLIKYILKHGVVLKCVNLDSRDAPDDFKKKISVFPRTSQSCQVKFS</sequence>
<keyword evidence="3" id="KW-1185">Reference proteome</keyword>
<dbReference type="InterPro" id="IPR053781">
    <property type="entry name" value="F-box_AtFBL13-like"/>
</dbReference>
<evidence type="ECO:0000259" key="1">
    <source>
        <dbReference type="SMART" id="SM00579"/>
    </source>
</evidence>
<feature type="domain" description="FBD" evidence="1">
    <location>
        <begin position="388"/>
        <end position="455"/>
    </location>
</feature>
<reference evidence="2" key="1">
    <citation type="submission" date="2023-03" db="EMBL/GenBank/DDBJ databases">
        <authorList>
            <person name="Julca I."/>
        </authorList>
    </citation>
    <scope>NUCLEOTIDE SEQUENCE</scope>
</reference>
<dbReference type="Gene3D" id="1.20.1280.50">
    <property type="match status" value="1"/>
</dbReference>
<dbReference type="SUPFAM" id="SSF81383">
    <property type="entry name" value="F-box domain"/>
    <property type="match status" value="1"/>
</dbReference>
<dbReference type="Pfam" id="PF08387">
    <property type="entry name" value="FBD"/>
    <property type="match status" value="1"/>
</dbReference>
<dbReference type="Proteomes" id="UP001161247">
    <property type="component" value="Chromosome 1"/>
</dbReference>
<gene>
    <name evidence="2" type="ORF">OLC1_LOCUS2590</name>
</gene>
<dbReference type="InterPro" id="IPR036047">
    <property type="entry name" value="F-box-like_dom_sf"/>
</dbReference>
<dbReference type="InterPro" id="IPR055411">
    <property type="entry name" value="LRR_FXL15/At3g58940/PEG3-like"/>
</dbReference>
<dbReference type="CDD" id="cd22160">
    <property type="entry name" value="F-box_AtFBL13-like"/>
    <property type="match status" value="1"/>
</dbReference>
<name>A0AAV1C6Z9_OLDCO</name>
<proteinExistence type="predicted"/>
<dbReference type="Pfam" id="PF00646">
    <property type="entry name" value="F-box"/>
    <property type="match status" value="1"/>
</dbReference>
<dbReference type="Gene3D" id="3.80.10.10">
    <property type="entry name" value="Ribonuclease Inhibitor"/>
    <property type="match status" value="1"/>
</dbReference>
<dbReference type="InterPro" id="IPR006566">
    <property type="entry name" value="FBD"/>
</dbReference>
<protein>
    <submittedName>
        <fullName evidence="2">OLC1v1025194C1</fullName>
    </submittedName>
</protein>
<evidence type="ECO:0000313" key="2">
    <source>
        <dbReference type="EMBL" id="CAI9090429.1"/>
    </source>
</evidence>
<evidence type="ECO:0000313" key="3">
    <source>
        <dbReference type="Proteomes" id="UP001161247"/>
    </source>
</evidence>